<dbReference type="EMBL" id="BPQB01000016">
    <property type="protein sequence ID" value="GJE90281.1"/>
    <property type="molecule type" value="Genomic_DNA"/>
</dbReference>
<feature type="compositionally biased region" description="Basic and acidic residues" evidence="1">
    <location>
        <begin position="410"/>
        <end position="419"/>
    </location>
</feature>
<dbReference type="AlphaFoldDB" id="A0A9P3LC96"/>
<feature type="compositionally biased region" description="Polar residues" evidence="1">
    <location>
        <begin position="367"/>
        <end position="381"/>
    </location>
</feature>
<organism evidence="2 3">
    <name type="scientific">Phanerochaete sordida</name>
    <dbReference type="NCBI Taxonomy" id="48140"/>
    <lineage>
        <taxon>Eukaryota</taxon>
        <taxon>Fungi</taxon>
        <taxon>Dikarya</taxon>
        <taxon>Basidiomycota</taxon>
        <taxon>Agaricomycotina</taxon>
        <taxon>Agaricomycetes</taxon>
        <taxon>Polyporales</taxon>
        <taxon>Phanerochaetaceae</taxon>
        <taxon>Phanerochaete</taxon>
    </lineage>
</organism>
<feature type="region of interest" description="Disordered" evidence="1">
    <location>
        <begin position="361"/>
        <end position="381"/>
    </location>
</feature>
<comment type="caution">
    <text evidence="2">The sequence shown here is derived from an EMBL/GenBank/DDBJ whole genome shotgun (WGS) entry which is preliminary data.</text>
</comment>
<keyword evidence="3" id="KW-1185">Reference proteome</keyword>
<feature type="region of interest" description="Disordered" evidence="1">
    <location>
        <begin position="402"/>
        <end position="426"/>
    </location>
</feature>
<evidence type="ECO:0000313" key="2">
    <source>
        <dbReference type="EMBL" id="GJE90281.1"/>
    </source>
</evidence>
<dbReference type="Proteomes" id="UP000703269">
    <property type="component" value="Unassembled WGS sequence"/>
</dbReference>
<accession>A0A9P3LC96</accession>
<evidence type="ECO:0000313" key="3">
    <source>
        <dbReference type="Proteomes" id="UP000703269"/>
    </source>
</evidence>
<evidence type="ECO:0000256" key="1">
    <source>
        <dbReference type="SAM" id="MobiDB-lite"/>
    </source>
</evidence>
<name>A0A9P3LC96_9APHY</name>
<reference evidence="2 3" key="1">
    <citation type="submission" date="2021-08" db="EMBL/GenBank/DDBJ databases">
        <title>Draft Genome Sequence of Phanerochaete sordida strain YK-624.</title>
        <authorList>
            <person name="Mori T."/>
            <person name="Dohra H."/>
            <person name="Suzuki T."/>
            <person name="Kawagishi H."/>
            <person name="Hirai H."/>
        </authorList>
    </citation>
    <scope>NUCLEOTIDE SEQUENCE [LARGE SCALE GENOMIC DNA]</scope>
    <source>
        <strain evidence="2 3">YK-624</strain>
    </source>
</reference>
<gene>
    <name evidence="2" type="ORF">PsYK624_064100</name>
</gene>
<proteinExistence type="predicted"/>
<sequence length="752" mass="85244">MYFVPRPPYQPADTVFGYHADGMLGCHEHLKWPQKLYRPEIHSLAAPANPVLLAQEEGHLSSPGTQLSSPGTHILSPGTQPSSTASPRFADCEIPFLNLDRSQDFIATSSSGLRGTIRQALVSRLGRAKVEIRVLAEAYVKAVQESSAASRDAPAHLRKIAIDTFLFQRSRIVQLDRAFTMLLEYPMEWLDVLLWFREFQRLLLDLRAWIYYMAVVKPRLDNPSFHHPFPVLPIRGIITSDPSLVHEMFRVGIPVWHIRELDTFTTKSLINRVGTFVDPAVCFSSSRTIESGGKQIHAPLWTSGPGLKHLTLDELRALSHKFWLSNSPIFRASETYDPRLKAADSSILWGNIQSPGAPLVHRESEHMGTQSTSEDSPPVQSTLEEIDQQIISVTTYLQGMSLSQTPSHRSKGEIREGKGHGPPLWAKQSESISSIEAFMLANFRDDTSQALTYHLPPPHLFYAGDFSGPIIVQRVHNWLRIRDWCIEQGTRPCLPRFTRMTAHQWRTALEGRYHIVPYDPQTVHPKSSSEDIAKLAEAPHDMKRRRTNTSPDKFRTKAQPRLADRIDINVRFGVHAGFAIYSPVEKSPWGKMDLDAQGISTFGSPALVNEVVWELSVASFRLELMDIDRDILAPVYNHPDCSLAARRESHVCHVWQERCIRPMWTRDLACDALSSSSWDERIPAVKQLAYVISFWPAGQRFRAWNDSNAVDAEAFARFEYDVFLFYARTFSEVRGRRPVLPLLRPASLADRI</sequence>
<dbReference type="OrthoDB" id="2803067at2759"/>
<protein>
    <submittedName>
        <fullName evidence="2">Uncharacterized protein</fullName>
    </submittedName>
</protein>